<reference evidence="2 3" key="1">
    <citation type="journal article" date="2018" name="BMC Genomics">
        <title>Comparative genome analyses reveal sequence features reflecting distinct modes of host-adaptation between dicot and monocot powdery mildew.</title>
        <authorList>
            <person name="Wu Y."/>
            <person name="Ma X."/>
            <person name="Pan Z."/>
            <person name="Kale S.D."/>
            <person name="Song Y."/>
            <person name="King H."/>
            <person name="Zhang Q."/>
            <person name="Presley C."/>
            <person name="Deng X."/>
            <person name="Wei C.I."/>
            <person name="Xiao S."/>
        </authorList>
    </citation>
    <scope>NUCLEOTIDE SEQUENCE [LARGE SCALE GENOMIC DNA]</scope>
    <source>
        <strain evidence="2">UCSC1</strain>
    </source>
</reference>
<feature type="compositionally biased region" description="Basic and acidic residues" evidence="1">
    <location>
        <begin position="90"/>
        <end position="106"/>
    </location>
</feature>
<comment type="caution">
    <text evidence="2">The sequence shown here is derived from an EMBL/GenBank/DDBJ whole genome shotgun (WGS) entry which is preliminary data.</text>
</comment>
<evidence type="ECO:0000313" key="3">
    <source>
        <dbReference type="Proteomes" id="UP000285405"/>
    </source>
</evidence>
<feature type="region of interest" description="Disordered" evidence="1">
    <location>
        <begin position="82"/>
        <end position="111"/>
    </location>
</feature>
<name>A0A420HBK5_9PEZI</name>
<dbReference type="AlphaFoldDB" id="A0A420HBK5"/>
<dbReference type="Proteomes" id="UP000285405">
    <property type="component" value="Unassembled WGS sequence"/>
</dbReference>
<protein>
    <recommendedName>
        <fullName evidence="4">Integrase and RNaseH domain-containing protein</fullName>
    </recommendedName>
</protein>
<organism evidence="2 3">
    <name type="scientific">Golovinomyces cichoracearum</name>
    <dbReference type="NCBI Taxonomy" id="62708"/>
    <lineage>
        <taxon>Eukaryota</taxon>
        <taxon>Fungi</taxon>
        <taxon>Dikarya</taxon>
        <taxon>Ascomycota</taxon>
        <taxon>Pezizomycotina</taxon>
        <taxon>Leotiomycetes</taxon>
        <taxon>Erysiphales</taxon>
        <taxon>Erysiphaceae</taxon>
        <taxon>Golovinomyces</taxon>
    </lineage>
</organism>
<dbReference type="EMBL" id="MCBR01020867">
    <property type="protein sequence ID" value="RKF54836.1"/>
    <property type="molecule type" value="Genomic_DNA"/>
</dbReference>
<sequence>MGLLNDYQDDFAGWAERIFDFAHKTALKCLRDHLKCNGIFMHSGSGYKTSRGLVKILDYERLPEWPEDEILEMMNTGEFNSKFNPTRQTHKFDTEKSIKRDGEQNKNKSQPLTSVISSICERVKDELKDGMNQEVEIPRRNKDFDPRDLVNLARLNENDMKYSGSDDNFGLKLDLF</sequence>
<proteinExistence type="predicted"/>
<evidence type="ECO:0000313" key="2">
    <source>
        <dbReference type="EMBL" id="RKF54836.1"/>
    </source>
</evidence>
<evidence type="ECO:0000256" key="1">
    <source>
        <dbReference type="SAM" id="MobiDB-lite"/>
    </source>
</evidence>
<gene>
    <name evidence="2" type="ORF">GcC1_208041</name>
</gene>
<accession>A0A420HBK5</accession>
<evidence type="ECO:0008006" key="4">
    <source>
        <dbReference type="Google" id="ProtNLM"/>
    </source>
</evidence>